<dbReference type="PROSITE" id="PS51918">
    <property type="entry name" value="RADICAL_SAM"/>
    <property type="match status" value="1"/>
</dbReference>
<dbReference type="SFLD" id="SFLDS00029">
    <property type="entry name" value="Radical_SAM"/>
    <property type="match status" value="1"/>
</dbReference>
<organism evidence="2 3">
    <name type="scientific">SAR324 cluster bacterium</name>
    <dbReference type="NCBI Taxonomy" id="2024889"/>
    <lineage>
        <taxon>Bacteria</taxon>
        <taxon>Deltaproteobacteria</taxon>
        <taxon>SAR324 cluster</taxon>
    </lineage>
</organism>
<evidence type="ECO:0000313" key="2">
    <source>
        <dbReference type="EMBL" id="PCI28601.1"/>
    </source>
</evidence>
<dbReference type="Gene3D" id="3.80.30.20">
    <property type="entry name" value="tm_1862 like domain"/>
    <property type="match status" value="1"/>
</dbReference>
<evidence type="ECO:0000313" key="3">
    <source>
        <dbReference type="Proteomes" id="UP000218113"/>
    </source>
</evidence>
<dbReference type="GO" id="GO:0003824">
    <property type="term" value="F:catalytic activity"/>
    <property type="evidence" value="ECO:0007669"/>
    <property type="project" value="InterPro"/>
</dbReference>
<dbReference type="PANTHER" id="PTHR13932">
    <property type="entry name" value="COPROPORPHYRINIGEN III OXIDASE"/>
    <property type="match status" value="1"/>
</dbReference>
<dbReference type="Proteomes" id="UP000218113">
    <property type="component" value="Unassembled WGS sequence"/>
</dbReference>
<dbReference type="PANTHER" id="PTHR13932:SF5">
    <property type="entry name" value="RADICAL S-ADENOSYL METHIONINE DOMAIN-CONTAINING PROTEIN 1, MITOCHONDRIAL"/>
    <property type="match status" value="1"/>
</dbReference>
<dbReference type="AlphaFoldDB" id="A0A2A4T5J1"/>
<gene>
    <name evidence="2" type="ORF">COB67_06045</name>
</gene>
<dbReference type="InterPro" id="IPR058240">
    <property type="entry name" value="rSAM_sf"/>
</dbReference>
<dbReference type="InterPro" id="IPR023404">
    <property type="entry name" value="rSAM_horseshoe"/>
</dbReference>
<dbReference type="GO" id="GO:0005737">
    <property type="term" value="C:cytoplasm"/>
    <property type="evidence" value="ECO:0007669"/>
    <property type="project" value="TreeGrafter"/>
</dbReference>
<feature type="domain" description="Radical SAM core" evidence="1">
    <location>
        <begin position="35"/>
        <end position="272"/>
    </location>
</feature>
<sequence length="426" mass="48690">MNTELQKTPLKPSRKGFITNYPAFRHWRKEAGENFLARDPLNIYVHIPFCIQRCDYCYYKTINLKGKDKNKKIDEYIDGLCKEIEMASKYFSLKDRLVTTIYFGGGTPTLLNGDQFHKIYDALNKNLTFSQDLEFTVEAEPVTLTAKKAEALKAMGVNRISMGVQSLHDDIIKKSNRLDTEKKVLKTIDIAKSTGASINIDLLSGMAGETQETWSHTIKRALSIDVESITIYKMELYANTEYYQSIRNDTLQLPSHEQELEFMKYALDETEQAEYYPWSFFTFTKQGKYPHIAAPSIWRGDDCYSFGVSSFGRMGDYLYQNTNELSNYLGAINEGKLPLVRGHYLTSLDQMVRAIQLELKLISFNLVAFRKKFGFSLESLVGPTLQLLVEEGYITLSEEELKLTGKGILYGDFTAKIISNALTKLK</sequence>
<dbReference type="InterPro" id="IPR007197">
    <property type="entry name" value="rSAM"/>
</dbReference>
<dbReference type="SFLD" id="SFLDG01082">
    <property type="entry name" value="B12-binding_domain_containing"/>
    <property type="match status" value="1"/>
</dbReference>
<proteinExistence type="predicted"/>
<dbReference type="SMART" id="SM00729">
    <property type="entry name" value="Elp3"/>
    <property type="match status" value="1"/>
</dbReference>
<dbReference type="GO" id="GO:0051539">
    <property type="term" value="F:4 iron, 4 sulfur cluster binding"/>
    <property type="evidence" value="ECO:0007669"/>
    <property type="project" value="TreeGrafter"/>
</dbReference>
<protein>
    <submittedName>
        <fullName evidence="2">Radical SAM protein</fullName>
    </submittedName>
</protein>
<dbReference type="InterPro" id="IPR006638">
    <property type="entry name" value="Elp3/MiaA/NifB-like_rSAM"/>
</dbReference>
<dbReference type="EMBL" id="NVSR01000030">
    <property type="protein sequence ID" value="PCI28601.1"/>
    <property type="molecule type" value="Genomic_DNA"/>
</dbReference>
<comment type="caution">
    <text evidence="2">The sequence shown here is derived from an EMBL/GenBank/DDBJ whole genome shotgun (WGS) entry which is preliminary data.</text>
</comment>
<evidence type="ECO:0000259" key="1">
    <source>
        <dbReference type="PROSITE" id="PS51918"/>
    </source>
</evidence>
<dbReference type="InterPro" id="IPR034505">
    <property type="entry name" value="Coproporphyrinogen-III_oxidase"/>
</dbReference>
<dbReference type="Pfam" id="PF04055">
    <property type="entry name" value="Radical_SAM"/>
    <property type="match status" value="1"/>
</dbReference>
<accession>A0A2A4T5J1</accession>
<name>A0A2A4T5J1_9DELT</name>
<reference evidence="3" key="1">
    <citation type="submission" date="2017-08" db="EMBL/GenBank/DDBJ databases">
        <title>A dynamic microbial community with high functional redundancy inhabits the cold, oxic subseafloor aquifer.</title>
        <authorList>
            <person name="Tully B.J."/>
            <person name="Wheat C.G."/>
            <person name="Glazer B.T."/>
            <person name="Huber J.A."/>
        </authorList>
    </citation>
    <scope>NUCLEOTIDE SEQUENCE [LARGE SCALE GENOMIC DNA]</scope>
</reference>
<dbReference type="SFLD" id="SFLDG01065">
    <property type="entry name" value="anaerobic_coproporphyrinogen-I"/>
    <property type="match status" value="1"/>
</dbReference>
<dbReference type="CDD" id="cd01335">
    <property type="entry name" value="Radical_SAM"/>
    <property type="match status" value="1"/>
</dbReference>
<dbReference type="SUPFAM" id="SSF102114">
    <property type="entry name" value="Radical SAM enzymes"/>
    <property type="match status" value="1"/>
</dbReference>
<dbReference type="GO" id="GO:0006779">
    <property type="term" value="P:porphyrin-containing compound biosynthetic process"/>
    <property type="evidence" value="ECO:0007669"/>
    <property type="project" value="TreeGrafter"/>
</dbReference>